<dbReference type="Pfam" id="PF04321">
    <property type="entry name" value="RmlD_sub_bind"/>
    <property type="match status" value="1"/>
</dbReference>
<proteinExistence type="predicted"/>
<dbReference type="KEGG" id="bsan:CHH28_08100"/>
<dbReference type="SUPFAM" id="SSF51735">
    <property type="entry name" value="NAD(P)-binding Rossmann-fold domains"/>
    <property type="match status" value="1"/>
</dbReference>
<dbReference type="Gene3D" id="3.40.50.720">
    <property type="entry name" value="NAD(P)-binding Rossmann-like Domain"/>
    <property type="match status" value="1"/>
</dbReference>
<organism evidence="2 3">
    <name type="scientific">Bacterioplanes sanyensis</name>
    <dbReference type="NCBI Taxonomy" id="1249553"/>
    <lineage>
        <taxon>Bacteria</taxon>
        <taxon>Pseudomonadati</taxon>
        <taxon>Pseudomonadota</taxon>
        <taxon>Gammaproteobacteria</taxon>
        <taxon>Oceanospirillales</taxon>
        <taxon>Oceanospirillaceae</taxon>
        <taxon>Bacterioplanes</taxon>
    </lineage>
</organism>
<keyword evidence="3" id="KW-1185">Reference proteome</keyword>
<evidence type="ECO:0000259" key="1">
    <source>
        <dbReference type="Pfam" id="PF04321"/>
    </source>
</evidence>
<evidence type="ECO:0000313" key="2">
    <source>
        <dbReference type="EMBL" id="ASP38641.1"/>
    </source>
</evidence>
<dbReference type="Proteomes" id="UP000202440">
    <property type="component" value="Chromosome"/>
</dbReference>
<protein>
    <recommendedName>
        <fullName evidence="1">RmlD-like substrate binding domain-containing protein</fullName>
    </recommendedName>
</protein>
<name>A0A222FJP6_9GAMM</name>
<gene>
    <name evidence="2" type="ORF">CHH28_08100</name>
</gene>
<dbReference type="AlphaFoldDB" id="A0A222FJP6"/>
<dbReference type="RefSeq" id="WP_094059829.1">
    <property type="nucleotide sequence ID" value="NZ_CP022530.1"/>
</dbReference>
<dbReference type="InterPro" id="IPR036291">
    <property type="entry name" value="NAD(P)-bd_dom_sf"/>
</dbReference>
<dbReference type="EMBL" id="CP022530">
    <property type="protein sequence ID" value="ASP38641.1"/>
    <property type="molecule type" value="Genomic_DNA"/>
</dbReference>
<dbReference type="OrthoDB" id="9803892at2"/>
<reference evidence="2 3" key="1">
    <citation type="submission" date="2017-07" db="EMBL/GenBank/DDBJ databases">
        <title>Annotated genome sequence of Bacterioplanes sanyensis isolated from Red Sea.</title>
        <authorList>
            <person name="Rehman Z.U."/>
        </authorList>
    </citation>
    <scope>NUCLEOTIDE SEQUENCE [LARGE SCALE GENOMIC DNA]</scope>
    <source>
        <strain evidence="2 3">NV9</strain>
    </source>
</reference>
<sequence length="280" mass="31398">MVNTGFNPLVVGADRPVGQHLIRLLQQQDYLCKGVTLESRERIAAGAGMPVMVLVPSMWRAEDLDHVPYWLEWAQEEDMPVLLVSSMAVFKPAVDVSYNEQSDAFDESTLASKLLQLENQTKGNPRHLILRQAQGFSLQGGDYASDWLNQMRSESLLEFDMQKPFNPTPADDIADVVLAMLKQSFCVDGLWGTYHFGGVEPVSSYAFAEALLAEASQYEDLSQTDLRSREGGIMPSVWAPKSDHTHLFHTFGIQPKAWRQGLSRLVRRFYRAEADETSAS</sequence>
<feature type="domain" description="RmlD-like substrate binding" evidence="1">
    <location>
        <begin position="72"/>
        <end position="269"/>
    </location>
</feature>
<dbReference type="InterPro" id="IPR029903">
    <property type="entry name" value="RmlD-like-bd"/>
</dbReference>
<evidence type="ECO:0000313" key="3">
    <source>
        <dbReference type="Proteomes" id="UP000202440"/>
    </source>
</evidence>
<accession>A0A222FJP6</accession>